<keyword evidence="1" id="KW-1133">Transmembrane helix</keyword>
<accession>A0ABN8E486</accession>
<evidence type="ECO:0008006" key="4">
    <source>
        <dbReference type="Google" id="ProtNLM"/>
    </source>
</evidence>
<dbReference type="PIRSF" id="PIRSF004525">
    <property type="entry name" value="Pilin_peptidase-dep_B_prd"/>
    <property type="match status" value="1"/>
</dbReference>
<dbReference type="EMBL" id="CAKLDM010000002">
    <property type="protein sequence ID" value="CAH0538868.1"/>
    <property type="molecule type" value="Genomic_DNA"/>
</dbReference>
<evidence type="ECO:0000256" key="1">
    <source>
        <dbReference type="SAM" id="Phobius"/>
    </source>
</evidence>
<gene>
    <name evidence="2" type="ORF">VMF7928_01728</name>
</gene>
<keyword evidence="3" id="KW-1185">Reference proteome</keyword>
<comment type="caution">
    <text evidence="2">The sequence shown here is derived from an EMBL/GenBank/DDBJ whole genome shotgun (WGS) entry which is preliminary data.</text>
</comment>
<reference evidence="2" key="1">
    <citation type="submission" date="2021-11" db="EMBL/GenBank/DDBJ databases">
        <authorList>
            <person name="Rodrigo-Torres L."/>
            <person name="Arahal R. D."/>
            <person name="Lucena T."/>
        </authorList>
    </citation>
    <scope>NUCLEOTIDE SEQUENCE</scope>
    <source>
        <strain evidence="2">CECT 7928</strain>
    </source>
</reference>
<protein>
    <recommendedName>
        <fullName evidence="4">Pilus assembly protein PilW</fullName>
    </recommendedName>
</protein>
<proteinExistence type="predicted"/>
<keyword evidence="1" id="KW-0812">Transmembrane</keyword>
<name>A0ABN8E486_9VIBR</name>
<keyword evidence="1" id="KW-0472">Membrane</keyword>
<feature type="transmembrane region" description="Helical" evidence="1">
    <location>
        <begin position="16"/>
        <end position="35"/>
    </location>
</feature>
<organism evidence="2 3">
    <name type="scientific">Vibrio marisflavi CECT 7928</name>
    <dbReference type="NCBI Taxonomy" id="634439"/>
    <lineage>
        <taxon>Bacteria</taxon>
        <taxon>Pseudomonadati</taxon>
        <taxon>Pseudomonadota</taxon>
        <taxon>Gammaproteobacteria</taxon>
        <taxon>Vibrionales</taxon>
        <taxon>Vibrionaceae</taxon>
        <taxon>Vibrio</taxon>
    </lineage>
</organism>
<sequence>MATQNVNCFGYSTLELLVSSAIGVIVLSIVSNLFFTSQSLSSYRTQQLTLEQKVSALLMQIKQDIQRAGYDGTDSTRTFLSGATLPLVTTSDSLAYAYRIDIDSDEAFQNIAYYYDTETSSSNRIKYCEKTSAEPLSFEQATTSGVGGFCYSVFDSNYINVDEFVVSSELIASSAFSSQLHTITLEASLVELSDISVSSSISLLQRN</sequence>
<dbReference type="Proteomes" id="UP000838748">
    <property type="component" value="Unassembled WGS sequence"/>
</dbReference>
<dbReference type="InterPro" id="IPR016419">
    <property type="entry name" value="Prepilin_Pept-dep_B_prd"/>
</dbReference>
<evidence type="ECO:0000313" key="2">
    <source>
        <dbReference type="EMBL" id="CAH0538868.1"/>
    </source>
</evidence>
<evidence type="ECO:0000313" key="3">
    <source>
        <dbReference type="Proteomes" id="UP000838748"/>
    </source>
</evidence>
<dbReference type="RefSeq" id="WP_237361066.1">
    <property type="nucleotide sequence ID" value="NZ_CAKLDM010000002.1"/>
</dbReference>